<gene>
    <name evidence="2" type="primary">LOC108675527</name>
</gene>
<dbReference type="AlphaFoldDB" id="A0A8B7P1U0"/>
<name>A0A8B7P1U0_HYAAZ</name>
<dbReference type="Proteomes" id="UP000694843">
    <property type="component" value="Unplaced"/>
</dbReference>
<dbReference type="KEGG" id="hazt:108675527"/>
<dbReference type="GeneID" id="108675527"/>
<protein>
    <submittedName>
        <fullName evidence="2">Uncharacterized protein LOC108675527</fullName>
    </submittedName>
</protein>
<dbReference type="RefSeq" id="XP_018019036.2">
    <property type="nucleotide sequence ID" value="XM_018163547.2"/>
</dbReference>
<organism evidence="1 2">
    <name type="scientific">Hyalella azteca</name>
    <name type="common">Amphipod</name>
    <dbReference type="NCBI Taxonomy" id="294128"/>
    <lineage>
        <taxon>Eukaryota</taxon>
        <taxon>Metazoa</taxon>
        <taxon>Ecdysozoa</taxon>
        <taxon>Arthropoda</taxon>
        <taxon>Crustacea</taxon>
        <taxon>Multicrustacea</taxon>
        <taxon>Malacostraca</taxon>
        <taxon>Eumalacostraca</taxon>
        <taxon>Peracarida</taxon>
        <taxon>Amphipoda</taxon>
        <taxon>Senticaudata</taxon>
        <taxon>Talitrida</taxon>
        <taxon>Talitroidea</taxon>
        <taxon>Hyalellidae</taxon>
        <taxon>Hyalella</taxon>
    </lineage>
</organism>
<evidence type="ECO:0000313" key="2">
    <source>
        <dbReference type="RefSeq" id="XP_018019036.2"/>
    </source>
</evidence>
<evidence type="ECO:0000313" key="1">
    <source>
        <dbReference type="Proteomes" id="UP000694843"/>
    </source>
</evidence>
<reference evidence="2" key="1">
    <citation type="submission" date="2025-08" db="UniProtKB">
        <authorList>
            <consortium name="RefSeq"/>
        </authorList>
    </citation>
    <scope>IDENTIFICATION</scope>
    <source>
        <tissue evidence="2">Whole organism</tissue>
    </source>
</reference>
<proteinExistence type="predicted"/>
<sequence>MPGSKSLVTYRRFSISTLKVTAAVNATKRMSATDVVQCARQAALEDMAGFSFNGTCTAYRFGKKLCSCSTEEPVIYVTNSSISYGTPSSVPFSAAPYVNVTVENTGLKQYQLVNFFMDVIENKIIEPTDIPGAALEYSFFPQDDGTYKSIFIQGVDLASCVTDSPCGLPVLVFITYPTYYLLNECGRTIELTADLSKSDFVIVYSHPGFGCKAFPDGPTYNCTVTFTSNTTLAFIFLGFYFDAAAATCDGYTLRASYDTTPDADFCTVAKDGRGNTTITLRGQALAKTFKAGFFFSFGK</sequence>
<keyword evidence="1" id="KW-1185">Reference proteome</keyword>
<accession>A0A8B7P1U0</accession>
<dbReference type="OrthoDB" id="6405231at2759"/>